<dbReference type="Pfam" id="PF12705">
    <property type="entry name" value="PDDEXK_1"/>
    <property type="match status" value="1"/>
</dbReference>
<dbReference type="InterPro" id="IPR011604">
    <property type="entry name" value="PDDEXK-like_dom_sf"/>
</dbReference>
<evidence type="ECO:0000313" key="2">
    <source>
        <dbReference type="EMBL" id="SBV94083.1"/>
    </source>
</evidence>
<gene>
    <name evidence="2" type="ORF">KL86DYS2_10664</name>
</gene>
<dbReference type="AlphaFoldDB" id="A0A212J3R5"/>
<reference evidence="2" key="1">
    <citation type="submission" date="2016-04" db="EMBL/GenBank/DDBJ databases">
        <authorList>
            <person name="Evans L.H."/>
            <person name="Alamgir A."/>
            <person name="Owens N."/>
            <person name="Weber N.D."/>
            <person name="Virtaneva K."/>
            <person name="Barbian K."/>
            <person name="Babar A."/>
            <person name="Rosenke K."/>
        </authorList>
    </citation>
    <scope>NUCLEOTIDE SEQUENCE</scope>
    <source>
        <strain evidence="2">86-2</strain>
    </source>
</reference>
<dbReference type="InterPro" id="IPR011335">
    <property type="entry name" value="Restrct_endonuc-II-like"/>
</dbReference>
<dbReference type="Gene3D" id="3.90.320.10">
    <property type="match status" value="1"/>
</dbReference>
<protein>
    <recommendedName>
        <fullName evidence="1">PD-(D/E)XK endonuclease-like domain-containing protein</fullName>
    </recommendedName>
</protein>
<proteinExistence type="predicted"/>
<dbReference type="InterPro" id="IPR038726">
    <property type="entry name" value="PDDEXK_AddAB-type"/>
</dbReference>
<dbReference type="SUPFAM" id="SSF52540">
    <property type="entry name" value="P-loop containing nucleoside triphosphate hydrolases"/>
    <property type="match status" value="1"/>
</dbReference>
<name>A0A212J3R5_9BACT</name>
<evidence type="ECO:0000259" key="1">
    <source>
        <dbReference type="Pfam" id="PF12705"/>
    </source>
</evidence>
<feature type="domain" description="PD-(D/E)XK endonuclease-like" evidence="1">
    <location>
        <begin position="674"/>
        <end position="962"/>
    </location>
</feature>
<dbReference type="RefSeq" id="WP_296947118.1">
    <property type="nucleotide sequence ID" value="NZ_LT599021.1"/>
</dbReference>
<organism evidence="2">
    <name type="scientific">uncultured Dysgonomonas sp</name>
    <dbReference type="NCBI Taxonomy" id="206096"/>
    <lineage>
        <taxon>Bacteria</taxon>
        <taxon>Pseudomonadati</taxon>
        <taxon>Bacteroidota</taxon>
        <taxon>Bacteroidia</taxon>
        <taxon>Bacteroidales</taxon>
        <taxon>Dysgonomonadaceae</taxon>
        <taxon>Dysgonomonas</taxon>
        <taxon>environmental samples</taxon>
    </lineage>
</organism>
<dbReference type="EMBL" id="FLUL01000001">
    <property type="protein sequence ID" value="SBV94083.1"/>
    <property type="molecule type" value="Genomic_DNA"/>
</dbReference>
<sequence length="963" mass="112652">MIPFLYNVAQAYYKANGQNISRYTFVFPNRRAGVFFQHYLSQIADKPIFSPQILTIADLFEQLSPYKKADRIEMLFMLFNIYKQVGKTNETFDEFLYWGEMLLNDFDDIDKYLVDAHQLFRNIKDLKDIDAGFSYLTETQIEVIRRFWSNFLPVGENDKKKDFLEMWEVLFQLYSSLKYQLAEKNQAYEGMIFRDVIDSFSKNPDYELPYEKIIFIGLNGHSKSEEKLLNYLHKKGIADFYWDYSSPLVRDPQNKASFFMDKNKVQFPSQLALQPEELSLDQPTVEAIGIPSSIGQAKYVHTIIKSLLAENQIVSSDQAMNTALVLPDENLLLPTLYSIPQEIDKINITMGYSLNNSSVSGLMEHIFELQKNVRRSENSAGFYYKPVLAILNHRYITNIAGQEAKQLRQNILQYNKIIVSVKELEIHPLFSLIFKIIDNWYDAPEYLKNILSTLRRSLYNQKETENEEEQISARSIDIEGEFIVEYYKTINKMNDALQNVSFEIKIETYFKLLKKLIVNINVPFTGEPLSGLQIMGVLETRALDFDNLIILSMNEGIFPLKRATSSFIPYNLRKGFDLPTYEHQDSIFAYHFYRLINRAKRIYLLYDTRTEGLQSGEVSRYFKQIKHLYADSFDIREKLTVYKVSSTESLPISVSKTPEIQEKMNVFLQGGDKQLSASAINMYLNCPLQFYFSVVENMAEEDEVVETIEASMFGTIFHSIMEWLYDPFKGKMITADLLHKIRKDEKLLTENIERSFAKNYFKTEKIKKLTGQNYLTGEVLRKYIKQVLVTDAGLTPFIYVDSEERIKMEYTLPSGKVVSLKGFIDRVDEVKSRTRIIDYKTGKGVLRYKEMKDLFDKDLKDRPKAVMQVFMYSHLYMQKYPNKIIEPGIYYLRNLFDAKFEPGVIYKSGRNDDNITDFSMYREEFKEYFDTCLDEIFDPDTSFTQTPTGEACKWCIFTNICKK</sequence>
<dbReference type="InterPro" id="IPR027417">
    <property type="entry name" value="P-loop_NTPase"/>
</dbReference>
<dbReference type="SUPFAM" id="SSF52980">
    <property type="entry name" value="Restriction endonuclease-like"/>
    <property type="match status" value="1"/>
</dbReference>
<accession>A0A212J3R5</accession>